<dbReference type="InterPro" id="IPR011600">
    <property type="entry name" value="Pept_C14_caspase"/>
</dbReference>
<dbReference type="GO" id="GO:0006508">
    <property type="term" value="P:proteolysis"/>
    <property type="evidence" value="ECO:0007669"/>
    <property type="project" value="InterPro"/>
</dbReference>
<dbReference type="RefSeq" id="WP_006367249.1">
    <property type="nucleotide sequence ID" value="NZ_AASE01000029.1"/>
</dbReference>
<dbReference type="InterPro" id="IPR050452">
    <property type="entry name" value="Metacaspase"/>
</dbReference>
<reference evidence="2 3" key="2">
    <citation type="submission" date="2006-07" db="EMBL/GenBank/DDBJ databases">
        <title>Sequencing of the draft genome and assembly of Chlorobium ferroxidans DSM 13031.</title>
        <authorList>
            <consortium name="US DOE Joint Genome Institute (JGI-PGF)"/>
            <person name="Copeland A."/>
            <person name="Lucas S."/>
            <person name="Lapidus A."/>
            <person name="Barry K."/>
            <person name="Glavina del Rio T."/>
            <person name="Dalin E."/>
            <person name="Tice H."/>
            <person name="Bruce D."/>
            <person name="Pitluck S."/>
            <person name="Richardson P."/>
        </authorList>
    </citation>
    <scope>NUCLEOTIDE SEQUENCE [LARGE SCALE GENOMIC DNA]</scope>
    <source>
        <strain evidence="2 3">DSM 13031</strain>
    </source>
</reference>
<dbReference type="Pfam" id="PF00656">
    <property type="entry name" value="Peptidase_C14"/>
    <property type="match status" value="1"/>
</dbReference>
<reference evidence="2 3" key="1">
    <citation type="submission" date="2006-07" db="EMBL/GenBank/DDBJ databases">
        <title>Annotation of the draft genome assembly of Chlorobium ferroxidans DSM 13031.</title>
        <authorList>
            <consortium name="US DOE Joint Genome Institute (JGI-ORNL)"/>
            <person name="Larimer F."/>
            <person name="Land M."/>
            <person name="Hauser L."/>
        </authorList>
    </citation>
    <scope>NUCLEOTIDE SEQUENCE [LARGE SCALE GENOMIC DNA]</scope>
    <source>
        <strain evidence="2 3">DSM 13031</strain>
    </source>
</reference>
<dbReference type="InterPro" id="IPR029030">
    <property type="entry name" value="Caspase-like_dom_sf"/>
</dbReference>
<dbReference type="EMBL" id="AASE01000029">
    <property type="protein sequence ID" value="EAT58165.1"/>
    <property type="molecule type" value="Genomic_DNA"/>
</dbReference>
<dbReference type="PANTHER" id="PTHR48104">
    <property type="entry name" value="METACASPASE-4"/>
    <property type="match status" value="1"/>
</dbReference>
<dbReference type="AlphaFoldDB" id="Q0YPD5"/>
<dbReference type="SUPFAM" id="SSF52129">
    <property type="entry name" value="Caspase-like"/>
    <property type="match status" value="1"/>
</dbReference>
<dbReference type="PANTHER" id="PTHR48104:SF30">
    <property type="entry name" value="METACASPASE-1"/>
    <property type="match status" value="1"/>
</dbReference>
<dbReference type="GO" id="GO:0005737">
    <property type="term" value="C:cytoplasm"/>
    <property type="evidence" value="ECO:0007669"/>
    <property type="project" value="TreeGrafter"/>
</dbReference>
<sequence length="131" mass="13893">MAASTKKALCVGINNFKNYPAAALQGCVNDAKEMLALLQKLLGFKTADITVLTDAQATKAAIISSLKEMVDGAKAGKYTYLVFCLSSHGTYVPELSGAPMATCSGARLARLLCRQAARGRSMFIMPLRISS</sequence>
<dbReference type="GO" id="GO:0004197">
    <property type="term" value="F:cysteine-type endopeptidase activity"/>
    <property type="evidence" value="ECO:0007669"/>
    <property type="project" value="InterPro"/>
</dbReference>
<evidence type="ECO:0000259" key="1">
    <source>
        <dbReference type="Pfam" id="PF00656"/>
    </source>
</evidence>
<gene>
    <name evidence="2" type="ORF">CferDRAFT_0172</name>
</gene>
<organism evidence="2 3">
    <name type="scientific">Chlorobium ferrooxidans DSM 13031</name>
    <dbReference type="NCBI Taxonomy" id="377431"/>
    <lineage>
        <taxon>Bacteria</taxon>
        <taxon>Pseudomonadati</taxon>
        <taxon>Chlorobiota</taxon>
        <taxon>Chlorobiia</taxon>
        <taxon>Chlorobiales</taxon>
        <taxon>Chlorobiaceae</taxon>
        <taxon>Chlorobium/Pelodictyon group</taxon>
        <taxon>Chlorobium</taxon>
    </lineage>
</organism>
<evidence type="ECO:0000313" key="2">
    <source>
        <dbReference type="EMBL" id="EAT58165.1"/>
    </source>
</evidence>
<proteinExistence type="predicted"/>
<feature type="domain" description="Peptidase C14 caspase" evidence="1">
    <location>
        <begin position="6"/>
        <end position="94"/>
    </location>
</feature>
<comment type="caution">
    <text evidence="2">The sequence shown here is derived from an EMBL/GenBank/DDBJ whole genome shotgun (WGS) entry which is preliminary data.</text>
</comment>
<evidence type="ECO:0000313" key="3">
    <source>
        <dbReference type="Proteomes" id="UP000004162"/>
    </source>
</evidence>
<dbReference type="Gene3D" id="3.40.50.12660">
    <property type="match status" value="1"/>
</dbReference>
<accession>Q0YPD5</accession>
<name>Q0YPD5_9CHLB</name>
<dbReference type="Proteomes" id="UP000004162">
    <property type="component" value="Unassembled WGS sequence"/>
</dbReference>
<keyword evidence="3" id="KW-1185">Reference proteome</keyword>
<protein>
    <recommendedName>
        <fullName evidence="1">Peptidase C14 caspase domain-containing protein</fullName>
    </recommendedName>
</protein>